<organism evidence="4 5">
    <name type="scientific">Marinobacterium rhizophilum</name>
    <dbReference type="NCBI Taxonomy" id="420402"/>
    <lineage>
        <taxon>Bacteria</taxon>
        <taxon>Pseudomonadati</taxon>
        <taxon>Pseudomonadota</taxon>
        <taxon>Gammaproteobacteria</taxon>
        <taxon>Oceanospirillales</taxon>
        <taxon>Oceanospirillaceae</taxon>
        <taxon>Marinobacterium</taxon>
    </lineage>
</organism>
<dbReference type="EMBL" id="CP073347">
    <property type="protein sequence ID" value="UTW11966.1"/>
    <property type="molecule type" value="Genomic_DNA"/>
</dbReference>
<dbReference type="Gene3D" id="3.40.605.10">
    <property type="entry name" value="Aldehyde Dehydrogenase, Chain A, domain 1"/>
    <property type="match status" value="1"/>
</dbReference>
<dbReference type="InterPro" id="IPR015590">
    <property type="entry name" value="Aldehyde_DH_dom"/>
</dbReference>
<keyword evidence="2" id="KW-0560">Oxidoreductase</keyword>
<dbReference type="CDD" id="cd07103">
    <property type="entry name" value="ALDH_F5_SSADH_GabD"/>
    <property type="match status" value="1"/>
</dbReference>
<dbReference type="SUPFAM" id="SSF53720">
    <property type="entry name" value="ALDH-like"/>
    <property type="match status" value="1"/>
</dbReference>
<evidence type="ECO:0000259" key="3">
    <source>
        <dbReference type="Pfam" id="PF00171"/>
    </source>
</evidence>
<evidence type="ECO:0000256" key="1">
    <source>
        <dbReference type="ARBA" id="ARBA00009986"/>
    </source>
</evidence>
<reference evidence="4" key="1">
    <citation type="submission" date="2021-04" db="EMBL/GenBank/DDBJ databases">
        <title>Oceanospirillales bacteria with DddD are important DMSP degraders in coastal seawater.</title>
        <authorList>
            <person name="Liu J."/>
        </authorList>
    </citation>
    <scope>NUCLEOTIDE SEQUENCE</scope>
    <source>
        <strain evidence="4">D13-1</strain>
    </source>
</reference>
<sequence length="477" mass="52312">MMQTHKMYISGEWVESSNKATQEIINPSNEKCIGLLAIATPEDMERALSSATQGLKDWAAVPAWDKGVILKKAARLMRERSKEICQLMTLEHGKTLSESEVEVIRAADFIEWGGEEARRVASRQFPARDPNAKVTIEYGPVGVVAAFSPWNYPVLQASKKLAALLAAGCSCVLKPAEETPMSTIEFIKCLIDAGLPGNVVNVVFGVPGDISSFLIRDPRIAKVTFTGSVPVGKLLATEAGKYMKPTSMELGGHSPVIIYDDVDLNRVVDILVTRKFANSAQVCVSPNRFFVHENIVEKFTEIFCQRAAEINVGDGRDPLVKMGPLANLRRLEAIQGLVDDAVERGAKIKIGGCRIDKTGYYFPPTVLTDVHPKSDLLTVEPFGPVVPIIPFEKDEDVLKLANNTVYGLAAYIFTNNEKRQRYLADNLQVGTIGINDIPAHTAEIPLGGWKESGIGVEGGVEMTQAYLKSQFRYTWNS</sequence>
<dbReference type="Gene3D" id="3.40.309.10">
    <property type="entry name" value="Aldehyde Dehydrogenase, Chain A, domain 2"/>
    <property type="match status" value="1"/>
</dbReference>
<dbReference type="InterPro" id="IPR016163">
    <property type="entry name" value="Ald_DH_C"/>
</dbReference>
<protein>
    <submittedName>
        <fullName evidence="4">NAD-dependent succinate-semialdehyde dehydrogenase</fullName>
    </submittedName>
</protein>
<evidence type="ECO:0000313" key="4">
    <source>
        <dbReference type="EMBL" id="UTW11966.1"/>
    </source>
</evidence>
<comment type="similarity">
    <text evidence="1">Belongs to the aldehyde dehydrogenase family.</text>
</comment>
<dbReference type="InterPro" id="IPR016162">
    <property type="entry name" value="Ald_DH_N"/>
</dbReference>
<dbReference type="Proteomes" id="UP001058461">
    <property type="component" value="Chromosome"/>
</dbReference>
<accession>A0ABY5HJD3</accession>
<evidence type="ECO:0000313" key="5">
    <source>
        <dbReference type="Proteomes" id="UP001058461"/>
    </source>
</evidence>
<dbReference type="PANTHER" id="PTHR43353">
    <property type="entry name" value="SUCCINATE-SEMIALDEHYDE DEHYDROGENASE, MITOCHONDRIAL"/>
    <property type="match status" value="1"/>
</dbReference>
<dbReference type="InterPro" id="IPR050740">
    <property type="entry name" value="Aldehyde_DH_Superfamily"/>
</dbReference>
<dbReference type="Pfam" id="PF00171">
    <property type="entry name" value="Aldedh"/>
    <property type="match status" value="1"/>
</dbReference>
<name>A0ABY5HJD3_9GAMM</name>
<gene>
    <name evidence="4" type="ORF">KDW95_22475</name>
</gene>
<evidence type="ECO:0000256" key="2">
    <source>
        <dbReference type="ARBA" id="ARBA00023002"/>
    </source>
</evidence>
<proteinExistence type="inferred from homology"/>
<dbReference type="RefSeq" id="WP_255854017.1">
    <property type="nucleotide sequence ID" value="NZ_CP073347.1"/>
</dbReference>
<keyword evidence="5" id="KW-1185">Reference proteome</keyword>
<dbReference type="InterPro" id="IPR016161">
    <property type="entry name" value="Ald_DH/histidinol_DH"/>
</dbReference>
<feature type="domain" description="Aldehyde dehydrogenase" evidence="3">
    <location>
        <begin position="13"/>
        <end position="469"/>
    </location>
</feature>
<dbReference type="PANTHER" id="PTHR43353:SF5">
    <property type="entry name" value="SUCCINATE-SEMIALDEHYDE DEHYDROGENASE, MITOCHONDRIAL"/>
    <property type="match status" value="1"/>
</dbReference>